<dbReference type="PANTHER" id="PTHR33706:SF1">
    <property type="entry name" value="TPR REPEAT PROTEIN"/>
    <property type="match status" value="1"/>
</dbReference>
<evidence type="ECO:0000313" key="2">
    <source>
        <dbReference type="Proteomes" id="UP000484164"/>
    </source>
</evidence>
<dbReference type="EMBL" id="WBVQ01000002">
    <property type="protein sequence ID" value="KAB2816482.1"/>
    <property type="molecule type" value="Genomic_DNA"/>
</dbReference>
<dbReference type="Pfam" id="PF07661">
    <property type="entry name" value="MORN_2"/>
    <property type="match status" value="2"/>
</dbReference>
<dbReference type="PANTHER" id="PTHR33706">
    <property type="entry name" value="MORN VARIANT REPEAT PROTEIN"/>
    <property type="match status" value="1"/>
</dbReference>
<reference evidence="1 2" key="1">
    <citation type="submission" date="2019-10" db="EMBL/GenBank/DDBJ databases">
        <title>Genome sequence of Phaeocystidibacter marisrubri JCM30614 (type strain).</title>
        <authorList>
            <person name="Bowman J.P."/>
        </authorList>
    </citation>
    <scope>NUCLEOTIDE SEQUENCE [LARGE SCALE GENOMIC DNA]</scope>
    <source>
        <strain evidence="1 2">JCM 30614</strain>
    </source>
</reference>
<dbReference type="Gene3D" id="2.20.110.10">
    <property type="entry name" value="Histone H3 K4-specific methyltransferase SET7/9 N-terminal domain"/>
    <property type="match status" value="1"/>
</dbReference>
<gene>
    <name evidence="1" type="ORF">F8C82_12435</name>
</gene>
<sequence length="287" mass="32938">MKLTLLTPVVSLLILIGCGNEPEVKSPSVPEPEPREPRVLNLEEVISRYDNGQVKSVRIYPDSWEKGTFERITYYENGQVESSGHFVNDLSEGICRKYNQDGVKTAEWTEVAGLMEDTLRYWHDNGKLKEVSIYRDGDKYGEERSYDAMGRLVSKGEYKADTMVGVWTFYNGSNYQQYTFVSGRREGSYKEKHVSPEAVIFVEGQYRNDVETGLWTAYDDGGTFYRTFQMANGAKNGEDITYYGDRKTVRVRTNMLNDKQHGKVQYYDNTGALILEEEYQNGVLITQ</sequence>
<name>A0A6L3ZG97_9FLAO</name>
<accession>A0A6L3ZG97</accession>
<proteinExistence type="predicted"/>
<dbReference type="RefSeq" id="WP_151693909.1">
    <property type="nucleotide sequence ID" value="NZ_WBVQ01000002.1"/>
</dbReference>
<evidence type="ECO:0000313" key="1">
    <source>
        <dbReference type="EMBL" id="KAB2816482.1"/>
    </source>
</evidence>
<dbReference type="Gene3D" id="3.90.930.1">
    <property type="match status" value="1"/>
</dbReference>
<dbReference type="SUPFAM" id="SSF82185">
    <property type="entry name" value="Histone H3 K4-specific methyltransferase SET7/9 N-terminal domain"/>
    <property type="match status" value="2"/>
</dbReference>
<dbReference type="AlphaFoldDB" id="A0A6L3ZG97"/>
<comment type="caution">
    <text evidence="1">The sequence shown here is derived from an EMBL/GenBank/DDBJ whole genome shotgun (WGS) entry which is preliminary data.</text>
</comment>
<organism evidence="1 2">
    <name type="scientific">Phaeocystidibacter marisrubri</name>
    <dbReference type="NCBI Taxonomy" id="1577780"/>
    <lineage>
        <taxon>Bacteria</taxon>
        <taxon>Pseudomonadati</taxon>
        <taxon>Bacteroidota</taxon>
        <taxon>Flavobacteriia</taxon>
        <taxon>Flavobacteriales</taxon>
        <taxon>Phaeocystidibacteraceae</taxon>
        <taxon>Phaeocystidibacter</taxon>
    </lineage>
</organism>
<dbReference type="Proteomes" id="UP000484164">
    <property type="component" value="Unassembled WGS sequence"/>
</dbReference>
<dbReference type="PROSITE" id="PS51257">
    <property type="entry name" value="PROKAR_LIPOPROTEIN"/>
    <property type="match status" value="1"/>
</dbReference>
<dbReference type="InterPro" id="IPR011652">
    <property type="entry name" value="MORN_2"/>
</dbReference>
<keyword evidence="2" id="KW-1185">Reference proteome</keyword>
<protein>
    <submittedName>
        <fullName evidence="1">Toxin-antitoxin system YwqK family antitoxin</fullName>
    </submittedName>
</protein>
<dbReference type="OrthoDB" id="671157at2"/>